<feature type="domain" description="Pyridoxamine kinase/Phosphomethylpyrimidine kinase" evidence="3">
    <location>
        <begin position="15"/>
        <end position="257"/>
    </location>
</feature>
<evidence type="ECO:0000256" key="1">
    <source>
        <dbReference type="ARBA" id="ARBA00004948"/>
    </source>
</evidence>
<dbReference type="InterPro" id="IPR004399">
    <property type="entry name" value="HMP/HMP-P_kinase_dom"/>
</dbReference>
<dbReference type="RefSeq" id="WP_144278350.1">
    <property type="nucleotide sequence ID" value="NZ_CP041730.1"/>
</dbReference>
<dbReference type="PANTHER" id="PTHR20858">
    <property type="entry name" value="PHOSPHOMETHYLPYRIMIDINE KINASE"/>
    <property type="match status" value="1"/>
</dbReference>
<keyword evidence="5" id="KW-1185">Reference proteome</keyword>
<dbReference type="PANTHER" id="PTHR20858:SF17">
    <property type="entry name" value="HYDROXYMETHYLPYRIMIDINE_PHOSPHOMETHYLPYRIMIDINE KINASE THI20-RELATED"/>
    <property type="match status" value="1"/>
</dbReference>
<dbReference type="InterPro" id="IPR013749">
    <property type="entry name" value="PM/HMP-P_kinase-1"/>
</dbReference>
<dbReference type="Gene3D" id="3.40.1190.20">
    <property type="match status" value="1"/>
</dbReference>
<dbReference type="GO" id="GO:0005829">
    <property type="term" value="C:cytosol"/>
    <property type="evidence" value="ECO:0007669"/>
    <property type="project" value="TreeGrafter"/>
</dbReference>
<dbReference type="Pfam" id="PF08543">
    <property type="entry name" value="Phos_pyr_kin"/>
    <property type="match status" value="1"/>
</dbReference>
<dbReference type="GO" id="GO:0008902">
    <property type="term" value="F:hydroxymethylpyrimidine kinase activity"/>
    <property type="evidence" value="ECO:0007669"/>
    <property type="project" value="UniProtKB-EC"/>
</dbReference>
<keyword evidence="4" id="KW-0418">Kinase</keyword>
<dbReference type="InterPro" id="IPR029056">
    <property type="entry name" value="Ribokinase-like"/>
</dbReference>
<gene>
    <name evidence="4" type="ORF">FNU76_11615</name>
</gene>
<dbReference type="KEGG" id="cari:FNU76_11615"/>
<accession>A0A516SFL7</accession>
<sequence>MTQAPPIILVFAGNDPSAGAGLAADVLTISSLGCHPLPVVTAVTVQDTTGMEDFLVMEADWVSDQARFLLEDMQIAAIKVGVLGSMENLTVLAEIAADYPDIPLILDPVFATGSGDEFADDEMISAMRELLLPHTTILTPNSLEARRLASDDPDEQDGMSVDEAALRIRQFGSEFVLITGTHENTPAVSNALFGPTGRVRVDSWERLPASYHGSGCTLASAVAAFLANGMEMSQAVREAQDYTWHTLKNAYRPGMGQFIPDRLFWARGKGEEEKGA</sequence>
<dbReference type="AlphaFoldDB" id="A0A516SFL7"/>
<evidence type="ECO:0000256" key="2">
    <source>
        <dbReference type="ARBA" id="ARBA00012135"/>
    </source>
</evidence>
<dbReference type="Proteomes" id="UP000317550">
    <property type="component" value="Chromosome"/>
</dbReference>
<dbReference type="EC" id="2.7.1.49" evidence="2"/>
<dbReference type="SUPFAM" id="SSF53613">
    <property type="entry name" value="Ribokinase-like"/>
    <property type="match status" value="1"/>
</dbReference>
<dbReference type="OrthoDB" id="34166at2"/>
<dbReference type="UniPathway" id="UPA00060">
    <property type="reaction ID" value="UER00138"/>
</dbReference>
<dbReference type="GO" id="GO:0009229">
    <property type="term" value="P:thiamine diphosphate biosynthetic process"/>
    <property type="evidence" value="ECO:0007669"/>
    <property type="project" value="UniProtKB-UniPathway"/>
</dbReference>
<evidence type="ECO:0000313" key="4">
    <source>
        <dbReference type="EMBL" id="QDQ26957.1"/>
    </source>
</evidence>
<reference evidence="5" key="1">
    <citation type="submission" date="2019-07" db="EMBL/GenBank/DDBJ databases">
        <title>Chitinimonas sp. nov., isolated from Ny-Alesund, arctica soil.</title>
        <authorList>
            <person name="Xu Q."/>
            <person name="Peng F."/>
        </authorList>
    </citation>
    <scope>NUCLEOTIDE SEQUENCE [LARGE SCALE GENOMIC DNA]</scope>
    <source>
        <strain evidence="5">R3-44</strain>
    </source>
</reference>
<proteinExistence type="predicted"/>
<comment type="pathway">
    <text evidence="1">Cofactor biosynthesis; thiamine diphosphate biosynthesis.</text>
</comment>
<evidence type="ECO:0000259" key="3">
    <source>
        <dbReference type="Pfam" id="PF08543"/>
    </source>
</evidence>
<keyword evidence="4" id="KW-0808">Transferase</keyword>
<dbReference type="GO" id="GO:0009228">
    <property type="term" value="P:thiamine biosynthetic process"/>
    <property type="evidence" value="ECO:0007669"/>
    <property type="project" value="InterPro"/>
</dbReference>
<dbReference type="GO" id="GO:0008972">
    <property type="term" value="F:phosphomethylpyrimidine kinase activity"/>
    <property type="evidence" value="ECO:0007669"/>
    <property type="project" value="InterPro"/>
</dbReference>
<dbReference type="CDD" id="cd01169">
    <property type="entry name" value="HMPP_kinase"/>
    <property type="match status" value="1"/>
</dbReference>
<organism evidence="4 5">
    <name type="scientific">Chitinimonas arctica</name>
    <dbReference type="NCBI Taxonomy" id="2594795"/>
    <lineage>
        <taxon>Bacteria</taxon>
        <taxon>Pseudomonadati</taxon>
        <taxon>Pseudomonadota</taxon>
        <taxon>Betaproteobacteria</taxon>
        <taxon>Neisseriales</taxon>
        <taxon>Chitinibacteraceae</taxon>
        <taxon>Chitinimonas</taxon>
    </lineage>
</organism>
<protein>
    <recommendedName>
        <fullName evidence="2">hydroxymethylpyrimidine kinase</fullName>
        <ecNumber evidence="2">2.7.1.49</ecNumber>
    </recommendedName>
</protein>
<evidence type="ECO:0000313" key="5">
    <source>
        <dbReference type="Proteomes" id="UP000317550"/>
    </source>
</evidence>
<name>A0A516SFL7_9NEIS</name>
<dbReference type="EMBL" id="CP041730">
    <property type="protein sequence ID" value="QDQ26957.1"/>
    <property type="molecule type" value="Genomic_DNA"/>
</dbReference>